<dbReference type="Proteomes" id="UP000054477">
    <property type="component" value="Unassembled WGS sequence"/>
</dbReference>
<keyword evidence="4" id="KW-1185">Reference proteome</keyword>
<organism evidence="3 4">
    <name type="scientific">Laccaria amethystina LaAM-08-1</name>
    <dbReference type="NCBI Taxonomy" id="1095629"/>
    <lineage>
        <taxon>Eukaryota</taxon>
        <taxon>Fungi</taxon>
        <taxon>Dikarya</taxon>
        <taxon>Basidiomycota</taxon>
        <taxon>Agaricomycotina</taxon>
        <taxon>Agaricomycetes</taxon>
        <taxon>Agaricomycetidae</taxon>
        <taxon>Agaricales</taxon>
        <taxon>Agaricineae</taxon>
        <taxon>Hydnangiaceae</taxon>
        <taxon>Laccaria</taxon>
    </lineage>
</organism>
<dbReference type="STRING" id="1095629.A0A0C9XMA6"/>
<feature type="domain" description="Peptidase S53 activation" evidence="2">
    <location>
        <begin position="76"/>
        <end position="131"/>
    </location>
</feature>
<dbReference type="HOGENOM" id="CLU_1594801_0_0_1"/>
<accession>A0A0C9XMA6</accession>
<dbReference type="GO" id="GO:0008236">
    <property type="term" value="F:serine-type peptidase activity"/>
    <property type="evidence" value="ECO:0007669"/>
    <property type="project" value="InterPro"/>
</dbReference>
<keyword evidence="1" id="KW-0812">Transmembrane</keyword>
<reference evidence="4" key="2">
    <citation type="submission" date="2015-01" db="EMBL/GenBank/DDBJ databases">
        <title>Evolutionary Origins and Diversification of the Mycorrhizal Mutualists.</title>
        <authorList>
            <consortium name="DOE Joint Genome Institute"/>
            <consortium name="Mycorrhizal Genomics Consortium"/>
            <person name="Kohler A."/>
            <person name="Kuo A."/>
            <person name="Nagy L.G."/>
            <person name="Floudas D."/>
            <person name="Copeland A."/>
            <person name="Barry K.W."/>
            <person name="Cichocki N."/>
            <person name="Veneault-Fourrey C."/>
            <person name="LaButti K."/>
            <person name="Lindquist E.A."/>
            <person name="Lipzen A."/>
            <person name="Lundell T."/>
            <person name="Morin E."/>
            <person name="Murat C."/>
            <person name="Riley R."/>
            <person name="Ohm R."/>
            <person name="Sun H."/>
            <person name="Tunlid A."/>
            <person name="Henrissat B."/>
            <person name="Grigoriev I.V."/>
            <person name="Hibbett D.S."/>
            <person name="Martin F."/>
        </authorList>
    </citation>
    <scope>NUCLEOTIDE SEQUENCE [LARGE SCALE GENOMIC DNA]</scope>
    <source>
        <strain evidence="4">LaAM-08-1</strain>
    </source>
</reference>
<protein>
    <recommendedName>
        <fullName evidence="2">Peptidase S53 activation domain-containing protein</fullName>
    </recommendedName>
</protein>
<proteinExistence type="predicted"/>
<evidence type="ECO:0000259" key="2">
    <source>
        <dbReference type="Pfam" id="PF09286"/>
    </source>
</evidence>
<sequence length="167" mass="18914">MSGFFLQALIRTILSHLAIFLAFALLAVCACVTVAVVFPKIGGAVLSPTKILPLRFGLSQRNVQIYEALHARESLGHIKVNATVAEVEKFLSTEYHVHAHPFGNEQFGCQNYSVPDHIQPHIDLIKPTVRFNHRPSPKARNIYSRRLRRSTNFFVPQKIEQADDYYT</sequence>
<dbReference type="OrthoDB" id="409122at2759"/>
<dbReference type="Pfam" id="PF09286">
    <property type="entry name" value="Pro-kuma_activ"/>
    <property type="match status" value="1"/>
</dbReference>
<dbReference type="EMBL" id="KN838554">
    <property type="protein sequence ID" value="KIK06226.1"/>
    <property type="molecule type" value="Genomic_DNA"/>
</dbReference>
<keyword evidence="1" id="KW-0472">Membrane</keyword>
<name>A0A0C9XMA6_9AGAR</name>
<feature type="transmembrane region" description="Helical" evidence="1">
    <location>
        <begin position="12"/>
        <end position="38"/>
    </location>
</feature>
<keyword evidence="1" id="KW-1133">Transmembrane helix</keyword>
<dbReference type="SUPFAM" id="SSF54897">
    <property type="entry name" value="Protease propeptides/inhibitors"/>
    <property type="match status" value="1"/>
</dbReference>
<dbReference type="InterPro" id="IPR015366">
    <property type="entry name" value="S53_propep"/>
</dbReference>
<evidence type="ECO:0000313" key="3">
    <source>
        <dbReference type="EMBL" id="KIK06226.1"/>
    </source>
</evidence>
<gene>
    <name evidence="3" type="ORF">K443DRAFT_3277</name>
</gene>
<evidence type="ECO:0000313" key="4">
    <source>
        <dbReference type="Proteomes" id="UP000054477"/>
    </source>
</evidence>
<evidence type="ECO:0000256" key="1">
    <source>
        <dbReference type="SAM" id="Phobius"/>
    </source>
</evidence>
<reference evidence="3 4" key="1">
    <citation type="submission" date="2014-04" db="EMBL/GenBank/DDBJ databases">
        <authorList>
            <consortium name="DOE Joint Genome Institute"/>
            <person name="Kuo A."/>
            <person name="Kohler A."/>
            <person name="Nagy L.G."/>
            <person name="Floudas D."/>
            <person name="Copeland A."/>
            <person name="Barry K.W."/>
            <person name="Cichocki N."/>
            <person name="Veneault-Fourrey C."/>
            <person name="LaButti K."/>
            <person name="Lindquist E.A."/>
            <person name="Lipzen A."/>
            <person name="Lundell T."/>
            <person name="Morin E."/>
            <person name="Murat C."/>
            <person name="Sun H."/>
            <person name="Tunlid A."/>
            <person name="Henrissat B."/>
            <person name="Grigoriev I.V."/>
            <person name="Hibbett D.S."/>
            <person name="Martin F."/>
            <person name="Nordberg H.P."/>
            <person name="Cantor M.N."/>
            <person name="Hua S.X."/>
        </authorList>
    </citation>
    <scope>NUCLEOTIDE SEQUENCE [LARGE SCALE GENOMIC DNA]</scope>
    <source>
        <strain evidence="3 4">LaAM-08-1</strain>
    </source>
</reference>
<dbReference type="AlphaFoldDB" id="A0A0C9XMA6"/>